<comment type="caution">
    <text evidence="2">The sequence shown here is derived from an EMBL/GenBank/DDBJ whole genome shotgun (WGS) entry which is preliminary data.</text>
</comment>
<dbReference type="EMBL" id="MU069462">
    <property type="protein sequence ID" value="KAF5842406.1"/>
    <property type="molecule type" value="Genomic_DNA"/>
</dbReference>
<accession>A0ABQ7H6C6</accession>
<keyword evidence="3" id="KW-1185">Reference proteome</keyword>
<evidence type="ECO:0008006" key="4">
    <source>
        <dbReference type="Google" id="ProtNLM"/>
    </source>
</evidence>
<feature type="region of interest" description="Disordered" evidence="1">
    <location>
        <begin position="51"/>
        <end position="70"/>
    </location>
</feature>
<sequence length="288" mass="30717">MNEAAILSTTLAQRLAFLYPNGQVPGVSHAPLLELDIDGILEHPLWEGSIAGPTAHSGQQGPSSAHVHATSQTAPAIANGHQQSASLPPRPLAPLPSIQQSDQQVWAPPWVLKQLHLTQGSWVLVVRPPRRKPRQLQEGLPMHNFVHGPQTRSVVAQIWATPAANEKTANLNAEGAREEDASLEHSSPPLSTACPSPLPGMSLSPLAAFNLGLHHHALAPLILGQGVRPCEQQQQQQQGSHNPGFDFSTALNGKDEASGTSSTPRGSLKSWLGRAKLVPLNPSFLEQV</sequence>
<organism evidence="2 3">
    <name type="scientific">Dunaliella salina</name>
    <name type="common">Green alga</name>
    <name type="synonym">Protococcus salinus</name>
    <dbReference type="NCBI Taxonomy" id="3046"/>
    <lineage>
        <taxon>Eukaryota</taxon>
        <taxon>Viridiplantae</taxon>
        <taxon>Chlorophyta</taxon>
        <taxon>core chlorophytes</taxon>
        <taxon>Chlorophyceae</taxon>
        <taxon>CS clade</taxon>
        <taxon>Chlamydomonadales</taxon>
        <taxon>Dunaliellaceae</taxon>
        <taxon>Dunaliella</taxon>
    </lineage>
</organism>
<evidence type="ECO:0000313" key="2">
    <source>
        <dbReference type="EMBL" id="KAF5842406.1"/>
    </source>
</evidence>
<name>A0ABQ7H6C6_DUNSA</name>
<reference evidence="2" key="1">
    <citation type="submission" date="2017-08" db="EMBL/GenBank/DDBJ databases">
        <authorList>
            <person name="Polle J.E."/>
            <person name="Barry K."/>
            <person name="Cushman J."/>
            <person name="Schmutz J."/>
            <person name="Tran D."/>
            <person name="Hathwaick L.T."/>
            <person name="Yim W.C."/>
            <person name="Jenkins J."/>
            <person name="Mckie-Krisberg Z.M."/>
            <person name="Prochnik S."/>
            <person name="Lindquist E."/>
            <person name="Dockter R.B."/>
            <person name="Adam C."/>
            <person name="Molina H."/>
            <person name="Bunkerborg J."/>
            <person name="Jin E."/>
            <person name="Buchheim M."/>
            <person name="Magnuson J."/>
        </authorList>
    </citation>
    <scope>NUCLEOTIDE SEQUENCE</scope>
    <source>
        <strain evidence="2">CCAP 19/18</strain>
    </source>
</reference>
<feature type="compositionally biased region" description="Polar residues" evidence="1">
    <location>
        <begin position="56"/>
        <end position="70"/>
    </location>
</feature>
<protein>
    <recommendedName>
        <fullName evidence="4">Encoded protein</fullName>
    </recommendedName>
</protein>
<feature type="region of interest" description="Disordered" evidence="1">
    <location>
        <begin position="229"/>
        <end position="268"/>
    </location>
</feature>
<feature type="non-terminal residue" evidence="2">
    <location>
        <position position="288"/>
    </location>
</feature>
<gene>
    <name evidence="2" type="ORF">DUNSADRAFT_7390</name>
</gene>
<dbReference type="Proteomes" id="UP000815325">
    <property type="component" value="Unassembled WGS sequence"/>
</dbReference>
<evidence type="ECO:0000313" key="3">
    <source>
        <dbReference type="Proteomes" id="UP000815325"/>
    </source>
</evidence>
<evidence type="ECO:0000256" key="1">
    <source>
        <dbReference type="SAM" id="MobiDB-lite"/>
    </source>
</evidence>
<proteinExistence type="predicted"/>